<evidence type="ECO:0000313" key="2">
    <source>
        <dbReference type="EMBL" id="EFZ37027.1"/>
    </source>
</evidence>
<evidence type="ECO:0000313" key="3">
    <source>
        <dbReference type="Proteomes" id="UP000005580"/>
    </source>
</evidence>
<protein>
    <submittedName>
        <fullName evidence="2">Glycosyltransferase, group 2 family protein</fullName>
        <ecNumber evidence="2">2.4.-.-</ecNumber>
    </submittedName>
</protein>
<accession>E7RRY9</accession>
<dbReference type="GO" id="GO:0016757">
    <property type="term" value="F:glycosyltransferase activity"/>
    <property type="evidence" value="ECO:0007669"/>
    <property type="project" value="UniProtKB-KW"/>
</dbReference>
<dbReference type="Gene3D" id="3.90.550.10">
    <property type="entry name" value="Spore Coat Polysaccharide Biosynthesis Protein SpsA, Chain A"/>
    <property type="match status" value="1"/>
</dbReference>
<dbReference type="EMBL" id="AEPE02000005">
    <property type="protein sequence ID" value="EFZ37027.1"/>
    <property type="molecule type" value="Genomic_DNA"/>
</dbReference>
<dbReference type="Pfam" id="PF00535">
    <property type="entry name" value="Glycos_transf_2"/>
    <property type="match status" value="1"/>
</dbReference>
<dbReference type="AlphaFoldDB" id="E7RRY9"/>
<reference evidence="2" key="1">
    <citation type="submission" date="2011-01" db="EMBL/GenBank/DDBJ databases">
        <authorList>
            <person name="Muzny D."/>
            <person name="Qin X."/>
            <person name="Buhay C."/>
            <person name="Dugan-Rocha S."/>
            <person name="Ding Y."/>
            <person name="Chen G."/>
            <person name="Hawes A."/>
            <person name="Holder M."/>
            <person name="Jhangiani S."/>
            <person name="Johnson A."/>
            <person name="Khan Z."/>
            <person name="Li Z."/>
            <person name="Liu W."/>
            <person name="Liu X."/>
            <person name="Perez L."/>
            <person name="Shen H."/>
            <person name="Wang Q."/>
            <person name="Watt J."/>
            <person name="Xi L."/>
            <person name="Xin Y."/>
            <person name="Zhou J."/>
            <person name="Deng J."/>
            <person name="Jiang H."/>
            <person name="Liu Y."/>
            <person name="Qu J."/>
            <person name="Song X.-Z."/>
            <person name="Zhang L."/>
            <person name="Villasana D."/>
            <person name="Johnson A."/>
            <person name="Liu J."/>
            <person name="Liyanage D."/>
            <person name="Lorensuhewa L."/>
            <person name="Robinson T."/>
            <person name="Song A."/>
            <person name="Song B.-B."/>
            <person name="Dinh H."/>
            <person name="Thornton R."/>
            <person name="Coyle M."/>
            <person name="Francisco L."/>
            <person name="Jackson L."/>
            <person name="Javaid M."/>
            <person name="Korchina V."/>
            <person name="Kovar C."/>
            <person name="Mata R."/>
            <person name="Mathew T."/>
            <person name="Ngo R."/>
            <person name="Nguyen L."/>
            <person name="Nguyen N."/>
            <person name="Okwuonu G."/>
            <person name="Ongeri F."/>
            <person name="Pham C."/>
            <person name="Simmons D."/>
            <person name="Wilczek-Boney K."/>
            <person name="Hale W."/>
            <person name="Jakkamsetti A."/>
            <person name="Pham P."/>
            <person name="Ruth R."/>
            <person name="San Lucas F."/>
            <person name="Warren J."/>
            <person name="Zhang J."/>
            <person name="Zhao Z."/>
            <person name="Zhou C."/>
            <person name="Zhu D."/>
            <person name="Lee S."/>
            <person name="Bess C."/>
            <person name="Blankenburg K."/>
            <person name="Forbes L."/>
            <person name="Fu Q."/>
            <person name="Gubbala S."/>
            <person name="Hirani K."/>
            <person name="Jayaseelan J.C."/>
            <person name="Lara F."/>
            <person name="Munidasa M."/>
            <person name="Palculict T."/>
            <person name="Patil S."/>
            <person name="Pu L.-L."/>
            <person name="Saada N."/>
            <person name="Tang L."/>
            <person name="Weissenberger G."/>
            <person name="Zhu Y."/>
            <person name="Hemphill L."/>
            <person name="Shang Y."/>
            <person name="Youmans B."/>
            <person name="Ayvaz T."/>
            <person name="Ross M."/>
            <person name="Santibanez J."/>
            <person name="Aqrawi P."/>
            <person name="Gross S."/>
            <person name="Joshi V."/>
            <person name="Fowler G."/>
            <person name="Nazareth L."/>
            <person name="Reid J."/>
            <person name="Worley K."/>
            <person name="Petrosino J."/>
            <person name="Highlander S."/>
            <person name="Gibbs R."/>
        </authorList>
    </citation>
    <scope>NUCLEOTIDE SEQUENCE [LARGE SCALE GENOMIC DNA]</scope>
    <source>
        <strain evidence="2">ATCC 33269</strain>
    </source>
</reference>
<feature type="domain" description="Glycosyltransferase 2-like" evidence="1">
    <location>
        <begin position="6"/>
        <end position="155"/>
    </location>
</feature>
<dbReference type="eggNOG" id="COG0463">
    <property type="taxonomic scope" value="Bacteria"/>
</dbReference>
<dbReference type="SUPFAM" id="SSF53448">
    <property type="entry name" value="Nucleotide-diphospho-sugar transferases"/>
    <property type="match status" value="1"/>
</dbReference>
<name>E7RRY9_9BACT</name>
<sequence>MKTELSILIPTYNDCCLELVRQLAEQAQNIEDLHAYEIIVADDGSTEKETVEANRPINNIEHCRYIERSENRGRAIIRNFLAQQACHAWLLYIDSDMTVIRKDFLKTYLTCAGTQVVYGGYKVLGRHQGNLRFMYEKRAERKHSAAMRTKKPHLDFHTSNFLVSKTVIATTPLDTRFRHYGYEDVLFGKILHEKNIRIAHIDNPLGFDRFENNDSFLAKTEEGLRTLYQFRNELNDYSRILQTVRQLRKFGLTNMAEAIFRWRKNKWKAILCSNKPSILLFYFYKIGYFLSLYSKS</sequence>
<keyword evidence="2" id="KW-0808">Transferase</keyword>
<comment type="caution">
    <text evidence="2">The sequence shown here is derived from an EMBL/GenBank/DDBJ whole genome shotgun (WGS) entry which is preliminary data.</text>
</comment>
<dbReference type="EC" id="2.4.-.-" evidence="2"/>
<evidence type="ECO:0000259" key="1">
    <source>
        <dbReference type="Pfam" id="PF00535"/>
    </source>
</evidence>
<proteinExistence type="predicted"/>
<dbReference type="PANTHER" id="PTHR43685:SF3">
    <property type="entry name" value="SLR2126 PROTEIN"/>
    <property type="match status" value="1"/>
</dbReference>
<dbReference type="RefSeq" id="WP_004370130.1">
    <property type="nucleotide sequence ID" value="NZ_GL833119.1"/>
</dbReference>
<dbReference type="PANTHER" id="PTHR43685">
    <property type="entry name" value="GLYCOSYLTRANSFERASE"/>
    <property type="match status" value="1"/>
</dbReference>
<keyword evidence="3" id="KW-1185">Reference proteome</keyword>
<organism evidence="2 3">
    <name type="scientific">Hoylesella oralis ATCC 33269</name>
    <dbReference type="NCBI Taxonomy" id="873533"/>
    <lineage>
        <taxon>Bacteria</taxon>
        <taxon>Pseudomonadati</taxon>
        <taxon>Bacteroidota</taxon>
        <taxon>Bacteroidia</taxon>
        <taxon>Bacteroidales</taxon>
        <taxon>Prevotellaceae</taxon>
        <taxon>Hoylesella</taxon>
    </lineage>
</organism>
<gene>
    <name evidence="2" type="ORF">HMPREF0663_11940</name>
</gene>
<dbReference type="STRING" id="28134.SAMN05444288_1222"/>
<dbReference type="InterPro" id="IPR001173">
    <property type="entry name" value="Glyco_trans_2-like"/>
</dbReference>
<dbReference type="InterPro" id="IPR050834">
    <property type="entry name" value="Glycosyltransf_2"/>
</dbReference>
<dbReference type="Proteomes" id="UP000005580">
    <property type="component" value="Unassembled WGS sequence"/>
</dbReference>
<dbReference type="InterPro" id="IPR029044">
    <property type="entry name" value="Nucleotide-diphossugar_trans"/>
</dbReference>
<dbReference type="HOGENOM" id="CLU_077345_0_0_10"/>
<keyword evidence="2" id="KW-0328">Glycosyltransferase</keyword>